<dbReference type="SUPFAM" id="SSF54909">
    <property type="entry name" value="Dimeric alpha+beta barrel"/>
    <property type="match status" value="1"/>
</dbReference>
<dbReference type="AlphaFoldDB" id="A0A4Q7W262"/>
<keyword evidence="4" id="KW-1185">Reference proteome</keyword>
<dbReference type="Pfam" id="PF03795">
    <property type="entry name" value="YCII"/>
    <property type="match status" value="1"/>
</dbReference>
<dbReference type="OrthoDB" id="668782at2"/>
<feature type="domain" description="YCII-related" evidence="2">
    <location>
        <begin position="18"/>
        <end position="112"/>
    </location>
</feature>
<accession>A0A4Q7W262</accession>
<name>A0A4Q7W262_9ACTN</name>
<dbReference type="Proteomes" id="UP000292027">
    <property type="component" value="Unassembled WGS sequence"/>
</dbReference>
<dbReference type="RefSeq" id="WP_130448827.1">
    <property type="nucleotide sequence ID" value="NZ_SHKR01000017.1"/>
</dbReference>
<evidence type="ECO:0000313" key="3">
    <source>
        <dbReference type="EMBL" id="RZU03324.1"/>
    </source>
</evidence>
<evidence type="ECO:0000313" key="4">
    <source>
        <dbReference type="Proteomes" id="UP000292027"/>
    </source>
</evidence>
<proteinExistence type="inferred from homology"/>
<protein>
    <recommendedName>
        <fullName evidence="2">YCII-related domain-containing protein</fullName>
    </recommendedName>
</protein>
<dbReference type="Gene3D" id="3.30.70.1060">
    <property type="entry name" value="Dimeric alpha+beta barrel"/>
    <property type="match status" value="1"/>
</dbReference>
<sequence>MAQYLALTYTADVDWWAPEQAEELAEYRKFGAEYAEKLKASAVLHPTATATVVRVEGARGGPVITTDGPYAETKEALTGYYLIEADDLEEAVKIAAEIPAAWGGAVEVRPVIVAK</sequence>
<dbReference type="EMBL" id="SHKR01000017">
    <property type="protein sequence ID" value="RZU03324.1"/>
    <property type="molecule type" value="Genomic_DNA"/>
</dbReference>
<organism evidence="3 4">
    <name type="scientific">Kribbella rubisoli</name>
    <dbReference type="NCBI Taxonomy" id="3075929"/>
    <lineage>
        <taxon>Bacteria</taxon>
        <taxon>Bacillati</taxon>
        <taxon>Actinomycetota</taxon>
        <taxon>Actinomycetes</taxon>
        <taxon>Propionibacteriales</taxon>
        <taxon>Kribbellaceae</taxon>
        <taxon>Kribbella</taxon>
    </lineage>
</organism>
<dbReference type="PANTHER" id="PTHR35174:SF3">
    <property type="entry name" value="BLL7171 PROTEIN"/>
    <property type="match status" value="1"/>
</dbReference>
<dbReference type="InterPro" id="IPR011008">
    <property type="entry name" value="Dimeric_a/b-barrel"/>
</dbReference>
<evidence type="ECO:0000259" key="2">
    <source>
        <dbReference type="Pfam" id="PF03795"/>
    </source>
</evidence>
<comment type="similarity">
    <text evidence="1">Belongs to the YciI family.</text>
</comment>
<dbReference type="InterPro" id="IPR005545">
    <property type="entry name" value="YCII"/>
</dbReference>
<evidence type="ECO:0000256" key="1">
    <source>
        <dbReference type="ARBA" id="ARBA00007689"/>
    </source>
</evidence>
<dbReference type="PANTHER" id="PTHR35174">
    <property type="entry name" value="BLL7171 PROTEIN-RELATED"/>
    <property type="match status" value="1"/>
</dbReference>
<gene>
    <name evidence="3" type="ORF">EV645_7350</name>
</gene>
<comment type="caution">
    <text evidence="3">The sequence shown here is derived from an EMBL/GenBank/DDBJ whole genome shotgun (WGS) entry which is preliminary data.</text>
</comment>
<reference evidence="3 4" key="1">
    <citation type="journal article" date="2015" name="Stand. Genomic Sci.">
        <title>Genomic Encyclopedia of Bacterial and Archaeal Type Strains, Phase III: the genomes of soil and plant-associated and newly described type strains.</title>
        <authorList>
            <person name="Whitman W.B."/>
            <person name="Woyke T."/>
            <person name="Klenk H.P."/>
            <person name="Zhou Y."/>
            <person name="Lilburn T.G."/>
            <person name="Beck B.J."/>
            <person name="De Vos P."/>
            <person name="Vandamme P."/>
            <person name="Eisen J.A."/>
            <person name="Garrity G."/>
            <person name="Hugenholtz P."/>
            <person name="Kyrpides N.C."/>
        </authorList>
    </citation>
    <scope>NUCLEOTIDE SEQUENCE [LARGE SCALE GENOMIC DNA]</scope>
    <source>
        <strain evidence="3 4">VKM Ac-2540</strain>
    </source>
</reference>